<dbReference type="InParanoid" id="Q9RRZ1"/>
<dbReference type="AlphaFoldDB" id="Q9RRZ1"/>
<dbReference type="InterPro" id="IPR045864">
    <property type="entry name" value="aa-tRNA-synth_II/BPL/LPL"/>
</dbReference>
<dbReference type="Proteomes" id="UP000002524">
    <property type="component" value="Chromosome 1"/>
</dbReference>
<dbReference type="InterPro" id="IPR004409">
    <property type="entry name" value="Biotin_operon_repress_HTH"/>
</dbReference>
<evidence type="ECO:0000256" key="1">
    <source>
        <dbReference type="ARBA" id="ARBA00022491"/>
    </source>
</evidence>
<evidence type="ECO:0000256" key="3">
    <source>
        <dbReference type="ARBA" id="ARBA00022741"/>
    </source>
</evidence>
<dbReference type="PANTHER" id="PTHR12835">
    <property type="entry name" value="BIOTIN PROTEIN LIGASE"/>
    <property type="match status" value="1"/>
</dbReference>
<dbReference type="PROSITE" id="PS51733">
    <property type="entry name" value="BPL_LPL_CATALYTIC"/>
    <property type="match status" value="1"/>
</dbReference>
<dbReference type="GO" id="GO:0004077">
    <property type="term" value="F:biotin--[biotin carboxyl-carrier protein] ligase activity"/>
    <property type="evidence" value="ECO:0000318"/>
    <property type="project" value="GO_Central"/>
</dbReference>
<dbReference type="STRING" id="243230.DR_2341"/>
<evidence type="ECO:0000313" key="11">
    <source>
        <dbReference type="EMBL" id="AAF11888.1"/>
    </source>
</evidence>
<dbReference type="Gene3D" id="3.30.930.10">
    <property type="entry name" value="Bira Bifunctional Protein, Domain 2"/>
    <property type="match status" value="1"/>
</dbReference>
<proteinExistence type="predicted"/>
<dbReference type="GO" id="GO:0005737">
    <property type="term" value="C:cytoplasm"/>
    <property type="evidence" value="ECO:0000318"/>
    <property type="project" value="GO_Central"/>
</dbReference>
<dbReference type="GO" id="GO:0005524">
    <property type="term" value="F:ATP binding"/>
    <property type="evidence" value="ECO:0007669"/>
    <property type="project" value="UniProtKB-KW"/>
</dbReference>
<evidence type="ECO:0000256" key="7">
    <source>
        <dbReference type="ARBA" id="ARBA00023163"/>
    </source>
</evidence>
<dbReference type="eggNOG" id="COG0340">
    <property type="taxonomic scope" value="Bacteria"/>
</dbReference>
<reference evidence="11 12" key="1">
    <citation type="journal article" date="1999" name="Science">
        <title>Genome sequence of the radioresistant bacterium Deinococcus radiodurans R1.</title>
        <authorList>
            <person name="White O."/>
            <person name="Eisen J.A."/>
            <person name="Heidelberg J.F."/>
            <person name="Hickey E.K."/>
            <person name="Peterson J.D."/>
            <person name="Dodson R.J."/>
            <person name="Haft D.H."/>
            <person name="Gwinn M.L."/>
            <person name="Nelson W.C."/>
            <person name="Richardson D.L."/>
            <person name="Moffat K.S."/>
            <person name="Qin H."/>
            <person name="Jiang L."/>
            <person name="Pamphile W."/>
            <person name="Crosby M."/>
            <person name="Shen M."/>
            <person name="Vamathevan J.J."/>
            <person name="Lam P."/>
            <person name="McDonald L."/>
            <person name="Utterback T."/>
            <person name="Zalewski C."/>
            <person name="Makarova K.S."/>
            <person name="Aravind L."/>
            <person name="Daly M.J."/>
            <person name="Minton K.W."/>
            <person name="Fleischmann R.D."/>
            <person name="Ketchum K.A."/>
            <person name="Nelson K.E."/>
            <person name="Salzberg S."/>
            <person name="Smith H.O."/>
            <person name="Venter J.C."/>
            <person name="Fraser C.M."/>
        </authorList>
    </citation>
    <scope>NUCLEOTIDE SEQUENCE [LARGE SCALE GENOMIC DNA]</scope>
    <source>
        <strain evidence="12">ATCC 13939 / DSM 20539 / JCM 16871 / LMG 4051 / NBRC 15346 / NCIMB 9279 / R1 / VKM B-1422</strain>
    </source>
</reference>
<keyword evidence="6" id="KW-0238">DNA-binding</keyword>
<dbReference type="PIR" id="D75285">
    <property type="entry name" value="D75285"/>
</dbReference>
<evidence type="ECO:0000313" key="12">
    <source>
        <dbReference type="Proteomes" id="UP000002524"/>
    </source>
</evidence>
<protein>
    <recommendedName>
        <fullName evidence="9">biotin--[biotin carboxyl-carrier protein] ligase</fullName>
        <ecNumber evidence="9">6.3.4.15</ecNumber>
    </recommendedName>
</protein>
<dbReference type="OrthoDB" id="9807064at2"/>
<evidence type="ECO:0000256" key="8">
    <source>
        <dbReference type="ARBA" id="ARBA00023267"/>
    </source>
</evidence>
<dbReference type="InterPro" id="IPR003142">
    <property type="entry name" value="BPL_C"/>
</dbReference>
<keyword evidence="1" id="KW-0678">Repressor</keyword>
<keyword evidence="3" id="KW-0547">Nucleotide-binding</keyword>
<dbReference type="NCBIfam" id="TIGR00121">
    <property type="entry name" value="birA_ligase"/>
    <property type="match status" value="1"/>
</dbReference>
<dbReference type="EC" id="6.3.4.15" evidence="9"/>
<accession>Q9RRZ1</accession>
<evidence type="ECO:0000256" key="2">
    <source>
        <dbReference type="ARBA" id="ARBA00022598"/>
    </source>
</evidence>
<dbReference type="GO" id="GO:0006355">
    <property type="term" value="P:regulation of DNA-templated transcription"/>
    <property type="evidence" value="ECO:0007669"/>
    <property type="project" value="InterPro"/>
</dbReference>
<dbReference type="SUPFAM" id="SSF55681">
    <property type="entry name" value="Class II aaRS and biotin synthetases"/>
    <property type="match status" value="1"/>
</dbReference>
<dbReference type="Gene3D" id="2.30.30.100">
    <property type="match status" value="1"/>
</dbReference>
<evidence type="ECO:0000259" key="10">
    <source>
        <dbReference type="PROSITE" id="PS51733"/>
    </source>
</evidence>
<keyword evidence="4" id="KW-0067">ATP-binding</keyword>
<evidence type="ECO:0000256" key="5">
    <source>
        <dbReference type="ARBA" id="ARBA00023015"/>
    </source>
</evidence>
<dbReference type="SUPFAM" id="SSF50037">
    <property type="entry name" value="C-terminal domain of transcriptional repressors"/>
    <property type="match status" value="1"/>
</dbReference>
<dbReference type="PATRIC" id="fig|243230.17.peg.2572"/>
<keyword evidence="2" id="KW-0436">Ligase</keyword>
<dbReference type="InterPro" id="IPR004408">
    <property type="entry name" value="Biotin_CoA_COase_ligase"/>
</dbReference>
<keyword evidence="8" id="KW-0092">Biotin</keyword>
<dbReference type="Pfam" id="PF02237">
    <property type="entry name" value="BPL_C"/>
    <property type="match status" value="1"/>
</dbReference>
<dbReference type="Pfam" id="PF03099">
    <property type="entry name" value="BPL_LplA_LipB"/>
    <property type="match status" value="1"/>
</dbReference>
<dbReference type="NCBIfam" id="TIGR00122">
    <property type="entry name" value="birA_repr_reg"/>
    <property type="match status" value="1"/>
</dbReference>
<dbReference type="InterPro" id="IPR008988">
    <property type="entry name" value="Transcriptional_repressor_C"/>
</dbReference>
<evidence type="ECO:0000256" key="4">
    <source>
        <dbReference type="ARBA" id="ARBA00022840"/>
    </source>
</evidence>
<keyword evidence="5" id="KW-0805">Transcription regulation</keyword>
<dbReference type="InterPro" id="IPR004143">
    <property type="entry name" value="BPL_LPL_catalytic"/>
</dbReference>
<dbReference type="PANTHER" id="PTHR12835:SF5">
    <property type="entry name" value="BIOTIN--PROTEIN LIGASE"/>
    <property type="match status" value="1"/>
</dbReference>
<dbReference type="EMBL" id="AE000513">
    <property type="protein sequence ID" value="AAF11888.1"/>
    <property type="molecule type" value="Genomic_DNA"/>
</dbReference>
<dbReference type="EnsemblBacteria" id="AAF11888">
    <property type="protein sequence ID" value="AAF11888"/>
    <property type="gene ID" value="DR_2341"/>
</dbReference>
<name>Q9RRZ1_DEIRA</name>
<sequence>MSVAAVPAIGAHAHKFEPHVGDLETGGQGAARQLGQGRHFHIEDGAAGAADRVVVFLAGVAVVVAGGLPGAFDGHDHAVAYQRVEGAVHRAETDMRQLLTHLGVDLRRVGVRARVRSTSMTAARCLVCRTIVIPFLIADDGRAACYPLPILRPVPLPPVGGCPVTLWRMPARLLPLLTDRPQSGDDLGRALDLGRVTVNTLARRLQEDGVPVLISRAGYALEPGTPAPGLVPLRGQFGRALRYQGTVTSTQDEVRFWADSERGPAPHGAVVVAERQTAGRGRRGRVWDTTHGTLAFSVLLREALSLADLVRMPLAAGVALHAACTALGVPCGLKWPNDLLTPDGRKLAGILLEADLRGEEARRAVLGIGINVGTAPEGAAHLHESVPDLTRAAVLGEVLFQLEHWLAQPAPAIIATWKATSLTLGRPVRVTTARGTVEGVARDLDEQGNLLVETAAGLETVSAGDVQLVGQLKT</sequence>
<evidence type="ECO:0000256" key="9">
    <source>
        <dbReference type="ARBA" id="ARBA00024227"/>
    </source>
</evidence>
<dbReference type="PaxDb" id="243230-DR_2341"/>
<evidence type="ECO:0000256" key="6">
    <source>
        <dbReference type="ARBA" id="ARBA00023125"/>
    </source>
</evidence>
<dbReference type="HOGENOM" id="CLU_575855_0_0_0"/>
<feature type="domain" description="BPL/LPL catalytic" evidence="10">
    <location>
        <begin position="224"/>
        <end position="414"/>
    </location>
</feature>
<keyword evidence="12" id="KW-1185">Reference proteome</keyword>
<keyword evidence="7" id="KW-0804">Transcription</keyword>
<gene>
    <name evidence="11" type="ordered locus">DR_2341</name>
</gene>
<dbReference type="GO" id="GO:0003677">
    <property type="term" value="F:DNA binding"/>
    <property type="evidence" value="ECO:0007669"/>
    <property type="project" value="UniProtKB-KW"/>
</dbReference>
<organism evidence="11 12">
    <name type="scientific">Deinococcus radiodurans (strain ATCC 13939 / DSM 20539 / JCM 16871 / CCUG 27074 / LMG 4051 / NBRC 15346 / NCIMB 9279 / VKM B-1422 / R1)</name>
    <dbReference type="NCBI Taxonomy" id="243230"/>
    <lineage>
        <taxon>Bacteria</taxon>
        <taxon>Thermotogati</taxon>
        <taxon>Deinococcota</taxon>
        <taxon>Deinococci</taxon>
        <taxon>Deinococcales</taxon>
        <taxon>Deinococcaceae</taxon>
        <taxon>Deinococcus</taxon>
    </lineage>
</organism>
<dbReference type="eggNOG" id="COG1654">
    <property type="taxonomic scope" value="Bacteria"/>
</dbReference>
<dbReference type="KEGG" id="dra:DR_2341"/>
<dbReference type="FunCoup" id="Q9RRZ1">
    <property type="interactions" value="361"/>
</dbReference>
<dbReference type="CDD" id="cd16442">
    <property type="entry name" value="BPL"/>
    <property type="match status" value="1"/>
</dbReference>